<keyword evidence="1 2" id="KW-0597">Phosphoprotein</keyword>
<feature type="modified residue" description="4-aspartylphosphate" evidence="2">
    <location>
        <position position="65"/>
    </location>
</feature>
<dbReference type="Proteomes" id="UP000620262">
    <property type="component" value="Unassembled WGS sequence"/>
</dbReference>
<dbReference type="InterPro" id="IPR011006">
    <property type="entry name" value="CheY-like_superfamily"/>
</dbReference>
<dbReference type="InterPro" id="IPR001789">
    <property type="entry name" value="Sig_transdc_resp-reg_receiver"/>
</dbReference>
<feature type="domain" description="Response regulatory" evidence="3">
    <location>
        <begin position="16"/>
        <end position="126"/>
    </location>
</feature>
<accession>A0ABR9IYN6</accession>
<evidence type="ECO:0000313" key="4">
    <source>
        <dbReference type="EMBL" id="MBE1508331.1"/>
    </source>
</evidence>
<evidence type="ECO:0000256" key="2">
    <source>
        <dbReference type="PROSITE-ProRule" id="PRU00169"/>
    </source>
</evidence>
<name>A0ABR9IYN6_RHIVS</name>
<evidence type="ECO:0000313" key="5">
    <source>
        <dbReference type="Proteomes" id="UP000620262"/>
    </source>
</evidence>
<dbReference type="PANTHER" id="PTHR44591:SF24">
    <property type="entry name" value="PROTEIN-GLUTAMATE METHYLESTERASE_PROTEIN-GLUTAMINE GLUTAMINASE 1"/>
    <property type="match status" value="1"/>
</dbReference>
<evidence type="ECO:0000259" key="3">
    <source>
        <dbReference type="PROSITE" id="PS50110"/>
    </source>
</evidence>
<proteinExistence type="predicted"/>
<sequence length="128" mass="13799">MMTQKAEEGKALRGMKILVVDDEFLIAVAIEESLKEAGADTVTASTSPTALKIVAEEPLAAAVLDVRLGRQTSEEVADMLATRAVPFLFYSGQPLPENIRAKHNAVQVLTKPINHDALIRAILRFACG</sequence>
<gene>
    <name evidence="4" type="ORF">H4W29_005576</name>
</gene>
<comment type="caution">
    <text evidence="4">The sequence shown here is derived from an EMBL/GenBank/DDBJ whole genome shotgun (WGS) entry which is preliminary data.</text>
</comment>
<dbReference type="InterPro" id="IPR050595">
    <property type="entry name" value="Bact_response_regulator"/>
</dbReference>
<dbReference type="Pfam" id="PF00072">
    <property type="entry name" value="Response_reg"/>
    <property type="match status" value="1"/>
</dbReference>
<reference evidence="4 5" key="1">
    <citation type="submission" date="2020-10" db="EMBL/GenBank/DDBJ databases">
        <title>Sequencing the genomes of 1000 actinobacteria strains.</title>
        <authorList>
            <person name="Klenk H.-P."/>
        </authorList>
    </citation>
    <scope>NUCLEOTIDE SEQUENCE [LARGE SCALE GENOMIC DNA]</scope>
    <source>
        <strain evidence="4 5">DSM 7307</strain>
    </source>
</reference>
<dbReference type="Gene3D" id="3.40.50.2300">
    <property type="match status" value="1"/>
</dbReference>
<dbReference type="SUPFAM" id="SSF52172">
    <property type="entry name" value="CheY-like"/>
    <property type="match status" value="1"/>
</dbReference>
<protein>
    <submittedName>
        <fullName evidence="4">CheY-like chemotaxis protein</fullName>
    </submittedName>
</protein>
<keyword evidence="5" id="KW-1185">Reference proteome</keyword>
<dbReference type="RefSeq" id="WP_192731945.1">
    <property type="nucleotide sequence ID" value="NZ_BAAAVL010000002.1"/>
</dbReference>
<organism evidence="4 5">
    <name type="scientific">Rhizobium viscosum</name>
    <name type="common">Arthrobacter viscosus</name>
    <dbReference type="NCBI Taxonomy" id="1673"/>
    <lineage>
        <taxon>Bacteria</taxon>
        <taxon>Pseudomonadati</taxon>
        <taxon>Pseudomonadota</taxon>
        <taxon>Alphaproteobacteria</taxon>
        <taxon>Hyphomicrobiales</taxon>
        <taxon>Rhizobiaceae</taxon>
        <taxon>Rhizobium/Agrobacterium group</taxon>
        <taxon>Rhizobium</taxon>
    </lineage>
</organism>
<dbReference type="SMART" id="SM00448">
    <property type="entry name" value="REC"/>
    <property type="match status" value="1"/>
</dbReference>
<dbReference type="PROSITE" id="PS50110">
    <property type="entry name" value="RESPONSE_REGULATORY"/>
    <property type="match status" value="1"/>
</dbReference>
<dbReference type="PANTHER" id="PTHR44591">
    <property type="entry name" value="STRESS RESPONSE REGULATOR PROTEIN 1"/>
    <property type="match status" value="1"/>
</dbReference>
<evidence type="ECO:0000256" key="1">
    <source>
        <dbReference type="ARBA" id="ARBA00022553"/>
    </source>
</evidence>
<dbReference type="EMBL" id="JADBEC010000002">
    <property type="protein sequence ID" value="MBE1508331.1"/>
    <property type="molecule type" value="Genomic_DNA"/>
</dbReference>